<proteinExistence type="predicted"/>
<dbReference type="HOGENOM" id="CLU_1300104_0_0_1"/>
<sequence>MTNAYSFRHRCVVSSRALGRRELSCEERALRVSHGRRLPPTPPTRWSRLALEAASYLFMHLEAEAPATARTRLQLIGRARTATATTERARAPSLTSLSGGKSCADRRSRCISLALVLLKSVLVDHRRPAPLGNPGTHSPAGLTQEDRKPAQKRPTQKSQLQAVRAYRGSWLAVRSAATPSSSAGPSSVVLASAQCADPSGARRHMLAAARSP</sequence>
<dbReference type="AlphaFoldDB" id="A0A0C3SBW5"/>
<evidence type="ECO:0000313" key="2">
    <source>
        <dbReference type="EMBL" id="KIP10387.1"/>
    </source>
</evidence>
<feature type="region of interest" description="Disordered" evidence="1">
    <location>
        <begin position="126"/>
        <end position="161"/>
    </location>
</feature>
<accession>A0A0C3SBW5</accession>
<feature type="region of interest" description="Disordered" evidence="1">
    <location>
        <begin position="81"/>
        <end position="103"/>
    </location>
</feature>
<evidence type="ECO:0000313" key="3">
    <source>
        <dbReference type="Proteomes" id="UP000053257"/>
    </source>
</evidence>
<reference evidence="2 3" key="1">
    <citation type="journal article" date="2014" name="PLoS Genet.">
        <title>Analysis of the Phlebiopsis gigantea genome, transcriptome and secretome provides insight into its pioneer colonization strategies of wood.</title>
        <authorList>
            <person name="Hori C."/>
            <person name="Ishida T."/>
            <person name="Igarashi K."/>
            <person name="Samejima M."/>
            <person name="Suzuki H."/>
            <person name="Master E."/>
            <person name="Ferreira P."/>
            <person name="Ruiz-Duenas F.J."/>
            <person name="Held B."/>
            <person name="Canessa P."/>
            <person name="Larrondo L.F."/>
            <person name="Schmoll M."/>
            <person name="Druzhinina I.S."/>
            <person name="Kubicek C.P."/>
            <person name="Gaskell J.A."/>
            <person name="Kersten P."/>
            <person name="St John F."/>
            <person name="Glasner J."/>
            <person name="Sabat G."/>
            <person name="Splinter BonDurant S."/>
            <person name="Syed K."/>
            <person name="Yadav J."/>
            <person name="Mgbeahuruike A.C."/>
            <person name="Kovalchuk A."/>
            <person name="Asiegbu F.O."/>
            <person name="Lackner G."/>
            <person name="Hoffmeister D."/>
            <person name="Rencoret J."/>
            <person name="Gutierrez A."/>
            <person name="Sun H."/>
            <person name="Lindquist E."/>
            <person name="Barry K."/>
            <person name="Riley R."/>
            <person name="Grigoriev I.V."/>
            <person name="Henrissat B."/>
            <person name="Kues U."/>
            <person name="Berka R.M."/>
            <person name="Martinez A.T."/>
            <person name="Covert S.F."/>
            <person name="Blanchette R.A."/>
            <person name="Cullen D."/>
        </authorList>
    </citation>
    <scope>NUCLEOTIDE SEQUENCE [LARGE SCALE GENOMIC DNA]</scope>
    <source>
        <strain evidence="2 3">11061_1 CR5-6</strain>
    </source>
</reference>
<dbReference type="EMBL" id="KN840455">
    <property type="protein sequence ID" value="KIP10387.1"/>
    <property type="molecule type" value="Genomic_DNA"/>
</dbReference>
<protein>
    <submittedName>
        <fullName evidence="2">Uncharacterized protein</fullName>
    </submittedName>
</protein>
<evidence type="ECO:0000256" key="1">
    <source>
        <dbReference type="SAM" id="MobiDB-lite"/>
    </source>
</evidence>
<name>A0A0C3SBW5_PHLG1</name>
<gene>
    <name evidence="2" type="ORF">PHLGIDRAFT_240335</name>
</gene>
<dbReference type="Proteomes" id="UP000053257">
    <property type="component" value="Unassembled WGS sequence"/>
</dbReference>
<keyword evidence="3" id="KW-1185">Reference proteome</keyword>
<organism evidence="2 3">
    <name type="scientific">Phlebiopsis gigantea (strain 11061_1 CR5-6)</name>
    <name type="common">White-rot fungus</name>
    <name type="synonym">Peniophora gigantea</name>
    <dbReference type="NCBI Taxonomy" id="745531"/>
    <lineage>
        <taxon>Eukaryota</taxon>
        <taxon>Fungi</taxon>
        <taxon>Dikarya</taxon>
        <taxon>Basidiomycota</taxon>
        <taxon>Agaricomycotina</taxon>
        <taxon>Agaricomycetes</taxon>
        <taxon>Polyporales</taxon>
        <taxon>Phanerochaetaceae</taxon>
        <taxon>Phlebiopsis</taxon>
    </lineage>
</organism>